<evidence type="ECO:0008006" key="5">
    <source>
        <dbReference type="Google" id="ProtNLM"/>
    </source>
</evidence>
<evidence type="ECO:0000256" key="2">
    <source>
        <dbReference type="SAM" id="Phobius"/>
    </source>
</evidence>
<feature type="compositionally biased region" description="Low complexity" evidence="1">
    <location>
        <begin position="76"/>
        <end position="89"/>
    </location>
</feature>
<dbReference type="EMBL" id="JADBEO010000017">
    <property type="protein sequence ID" value="MDR4306878.1"/>
    <property type="molecule type" value="Genomic_DNA"/>
</dbReference>
<feature type="compositionally biased region" description="Polar residues" evidence="1">
    <location>
        <begin position="95"/>
        <end position="105"/>
    </location>
</feature>
<dbReference type="RefSeq" id="WP_309391167.1">
    <property type="nucleotide sequence ID" value="NZ_JADBEO010000017.1"/>
</dbReference>
<feature type="compositionally biased region" description="Low complexity" evidence="1">
    <location>
        <begin position="106"/>
        <end position="121"/>
    </location>
</feature>
<keyword evidence="2" id="KW-0472">Membrane</keyword>
<evidence type="ECO:0000313" key="3">
    <source>
        <dbReference type="EMBL" id="MDR4306878.1"/>
    </source>
</evidence>
<organism evidence="3 4">
    <name type="scientific">Chelatococcus sambhunathii</name>
    <dbReference type="NCBI Taxonomy" id="363953"/>
    <lineage>
        <taxon>Bacteria</taxon>
        <taxon>Pseudomonadati</taxon>
        <taxon>Pseudomonadota</taxon>
        <taxon>Alphaproteobacteria</taxon>
        <taxon>Hyphomicrobiales</taxon>
        <taxon>Chelatococcaceae</taxon>
        <taxon>Chelatococcus</taxon>
    </lineage>
</organism>
<gene>
    <name evidence="3" type="ORF">IHQ68_09635</name>
</gene>
<accession>A0ABU1DFH1</accession>
<feature type="transmembrane region" description="Helical" evidence="2">
    <location>
        <begin position="12"/>
        <end position="35"/>
    </location>
</feature>
<keyword evidence="2" id="KW-1133">Transmembrane helix</keyword>
<feature type="region of interest" description="Disordered" evidence="1">
    <location>
        <begin position="279"/>
        <end position="306"/>
    </location>
</feature>
<sequence length="306" mass="31580">MSGRARIRGREGFLMIEALSALALGALILVAMLSLTGLLRRSVDRAAWGVEVSEVSTRTVGTIARELRQAQRRRWAAPPQAAGAQATPRPAGPSVQPTAQANASDPNNPAARAQQMNAAGAGSQGDGAAEGGSEAAAPPRPFVFSGAPDRVTFALTPRQDSGLRAPVFVAYQIEASGAVLRAEAPLRLDAMGPAGVELGPVARIDPGPERLRFAYVQRDAAGNEAILDAWSDPMKMPAAVRIDRFDAATGQAVGSLRVPLLIDAEPACAGQKGQCSRVESAAAGAQQPDAVQQPGQKGANPSGESQ</sequence>
<dbReference type="Proteomes" id="UP001181622">
    <property type="component" value="Unassembled WGS sequence"/>
</dbReference>
<evidence type="ECO:0000313" key="4">
    <source>
        <dbReference type="Proteomes" id="UP001181622"/>
    </source>
</evidence>
<feature type="region of interest" description="Disordered" evidence="1">
    <location>
        <begin position="70"/>
        <end position="143"/>
    </location>
</feature>
<evidence type="ECO:0000256" key="1">
    <source>
        <dbReference type="SAM" id="MobiDB-lite"/>
    </source>
</evidence>
<protein>
    <recommendedName>
        <fullName evidence="5">Prepilin-type N-terminal cleavage/methylation domain</fullName>
    </recommendedName>
</protein>
<name>A0ABU1DFH1_9HYPH</name>
<comment type="caution">
    <text evidence="3">The sequence shown here is derived from an EMBL/GenBank/DDBJ whole genome shotgun (WGS) entry which is preliminary data.</text>
</comment>
<reference evidence="3" key="1">
    <citation type="submission" date="2020-10" db="EMBL/GenBank/DDBJ databases">
        <authorList>
            <person name="Abbas A."/>
            <person name="Razzaq R."/>
            <person name="Waqas M."/>
            <person name="Abbas N."/>
            <person name="Nielsen T.K."/>
            <person name="Hansen L.H."/>
            <person name="Hussain S."/>
            <person name="Shahid M."/>
        </authorList>
    </citation>
    <scope>NUCLEOTIDE SEQUENCE</scope>
    <source>
        <strain evidence="3">S14</strain>
    </source>
</reference>
<proteinExistence type="predicted"/>
<keyword evidence="2" id="KW-0812">Transmembrane</keyword>
<keyword evidence="4" id="KW-1185">Reference proteome</keyword>